<comment type="caution">
    <text evidence="1">The sequence shown here is derived from an EMBL/GenBank/DDBJ whole genome shotgun (WGS) entry which is preliminary data.</text>
</comment>
<protein>
    <submittedName>
        <fullName evidence="1">Uncharacterized protein</fullName>
    </submittedName>
</protein>
<keyword evidence="2" id="KW-1185">Reference proteome</keyword>
<organism evidence="1 2">
    <name type="scientific">Liparis tanakae</name>
    <name type="common">Tanaka's snailfish</name>
    <dbReference type="NCBI Taxonomy" id="230148"/>
    <lineage>
        <taxon>Eukaryota</taxon>
        <taxon>Metazoa</taxon>
        <taxon>Chordata</taxon>
        <taxon>Craniata</taxon>
        <taxon>Vertebrata</taxon>
        <taxon>Euteleostomi</taxon>
        <taxon>Actinopterygii</taxon>
        <taxon>Neopterygii</taxon>
        <taxon>Teleostei</taxon>
        <taxon>Neoteleostei</taxon>
        <taxon>Acanthomorphata</taxon>
        <taxon>Eupercaria</taxon>
        <taxon>Perciformes</taxon>
        <taxon>Cottioidei</taxon>
        <taxon>Cottales</taxon>
        <taxon>Liparidae</taxon>
        <taxon>Liparis</taxon>
    </lineage>
</organism>
<sequence>MDLNSLFLNRWTPHSSGPAAKRSEAVLNIQRGYLRDHMPEAGSPPKMLAEGLTLNRQINNGPLCSIIC</sequence>
<reference evidence="1 2" key="1">
    <citation type="submission" date="2019-03" db="EMBL/GenBank/DDBJ databases">
        <title>First draft genome of Liparis tanakae, snailfish: a comprehensive survey of snailfish specific genes.</title>
        <authorList>
            <person name="Kim W."/>
            <person name="Song I."/>
            <person name="Jeong J.-H."/>
            <person name="Kim D."/>
            <person name="Kim S."/>
            <person name="Ryu S."/>
            <person name="Song J.Y."/>
            <person name="Lee S.K."/>
        </authorList>
    </citation>
    <scope>NUCLEOTIDE SEQUENCE [LARGE SCALE GENOMIC DNA]</scope>
    <source>
        <tissue evidence="1">Muscle</tissue>
    </source>
</reference>
<evidence type="ECO:0000313" key="2">
    <source>
        <dbReference type="Proteomes" id="UP000314294"/>
    </source>
</evidence>
<accession>A0A4Z2FKP8</accession>
<name>A0A4Z2FKP8_9TELE</name>
<dbReference type="EMBL" id="SRLO01001096">
    <property type="protein sequence ID" value="TNN41581.1"/>
    <property type="molecule type" value="Genomic_DNA"/>
</dbReference>
<proteinExistence type="predicted"/>
<dbReference type="AlphaFoldDB" id="A0A4Z2FKP8"/>
<gene>
    <name evidence="1" type="ORF">EYF80_048249</name>
</gene>
<dbReference type="Proteomes" id="UP000314294">
    <property type="component" value="Unassembled WGS sequence"/>
</dbReference>
<evidence type="ECO:0000313" key="1">
    <source>
        <dbReference type="EMBL" id="TNN41581.1"/>
    </source>
</evidence>